<dbReference type="Proteomes" id="UP000887578">
    <property type="component" value="Unplaced"/>
</dbReference>
<reference evidence="3" key="1">
    <citation type="submission" date="2022-11" db="UniProtKB">
        <authorList>
            <consortium name="WormBaseParasite"/>
        </authorList>
    </citation>
    <scope>IDENTIFICATION</scope>
</reference>
<evidence type="ECO:0000313" key="3">
    <source>
        <dbReference type="WBParaSite" id="PDA_v2.g1893.t1"/>
    </source>
</evidence>
<feature type="transmembrane region" description="Helical" evidence="1">
    <location>
        <begin position="118"/>
        <end position="142"/>
    </location>
</feature>
<dbReference type="InterPro" id="IPR019428">
    <property type="entry name" value="7TM_GPCR_serpentine_rcpt_Str"/>
</dbReference>
<proteinExistence type="predicted"/>
<dbReference type="WBParaSite" id="PDA_v2.g1893.t1">
    <property type="protein sequence ID" value="PDA_v2.g1893.t1"/>
    <property type="gene ID" value="PDA_v2.g1893"/>
</dbReference>
<feature type="transmembrane region" description="Helical" evidence="1">
    <location>
        <begin position="163"/>
        <end position="191"/>
    </location>
</feature>
<accession>A0A914PRZ8</accession>
<keyword evidence="1" id="KW-0812">Transmembrane</keyword>
<keyword evidence="1" id="KW-1133">Transmembrane helix</keyword>
<name>A0A914PRZ8_9BILA</name>
<protein>
    <submittedName>
        <fullName evidence="3">Uncharacterized protein</fullName>
    </submittedName>
</protein>
<keyword evidence="2" id="KW-1185">Reference proteome</keyword>
<keyword evidence="1" id="KW-0472">Membrane</keyword>
<evidence type="ECO:0000313" key="2">
    <source>
        <dbReference type="Proteomes" id="UP000887578"/>
    </source>
</evidence>
<feature type="transmembrane region" description="Helical" evidence="1">
    <location>
        <begin position="51"/>
        <end position="73"/>
    </location>
</feature>
<sequence>MLPENSFYYCIFAFVLCAIGTGHSIFVSFLYRIVKLISDGKVAKFYSIKWLIFPARIITLTSSLAIFMIPLILENTKLNELKNVIIGETNLMTFFFNNPKFNGIGGYHISVGNGWIKIFFIEISCLCILLFISIMMIHYFFIWQMRKFRAHVSASTYRLHQMLYRALTIQLAFVTVELIFPLAIYFFLYYFQVRNGSFFGTLFISLTSFYPNCNFIVVCYYIKPYRIYILKKTATILERLGCEKAKIVSFSLSKSTHHAGYNVY</sequence>
<feature type="transmembrane region" description="Helical" evidence="1">
    <location>
        <begin position="6"/>
        <end position="31"/>
    </location>
</feature>
<evidence type="ECO:0000256" key="1">
    <source>
        <dbReference type="SAM" id="Phobius"/>
    </source>
</evidence>
<dbReference type="PANTHER" id="PTHR22943:SF248">
    <property type="entry name" value="SEVEN TM RECEPTOR"/>
    <property type="match status" value="1"/>
</dbReference>
<dbReference type="PANTHER" id="PTHR22943">
    <property type="entry name" value="7-TRANSMEMBRANE DOMAIN RECEPTOR C.ELEGANS"/>
    <property type="match status" value="1"/>
</dbReference>
<dbReference type="AlphaFoldDB" id="A0A914PRZ8"/>
<dbReference type="Pfam" id="PF10326">
    <property type="entry name" value="7TM_GPCR_Str"/>
    <property type="match status" value="1"/>
</dbReference>
<feature type="transmembrane region" description="Helical" evidence="1">
    <location>
        <begin position="197"/>
        <end position="222"/>
    </location>
</feature>
<organism evidence="2 3">
    <name type="scientific">Panagrolaimus davidi</name>
    <dbReference type="NCBI Taxonomy" id="227884"/>
    <lineage>
        <taxon>Eukaryota</taxon>
        <taxon>Metazoa</taxon>
        <taxon>Ecdysozoa</taxon>
        <taxon>Nematoda</taxon>
        <taxon>Chromadorea</taxon>
        <taxon>Rhabditida</taxon>
        <taxon>Tylenchina</taxon>
        <taxon>Panagrolaimomorpha</taxon>
        <taxon>Panagrolaimoidea</taxon>
        <taxon>Panagrolaimidae</taxon>
        <taxon>Panagrolaimus</taxon>
    </lineage>
</organism>